<evidence type="ECO:0000256" key="1">
    <source>
        <dbReference type="ARBA" id="ARBA00010364"/>
    </source>
</evidence>
<name>D3AXK6_HETP5</name>
<dbReference type="GeneID" id="31356368"/>
<comment type="similarity">
    <text evidence="1">Belongs to the UPF0235 family.</text>
</comment>
<sequence>MSSSSLSTIVKLKVNVHPNAKQSSVVSVNELADSVDIRISQPPTEGRANEEVIEYLSEQQTNVYALDPVYQEKTYSSRARTQK</sequence>
<dbReference type="PANTHER" id="PTHR13420">
    <property type="entry name" value="UPF0235 PROTEIN C15ORF40"/>
    <property type="match status" value="1"/>
</dbReference>
<dbReference type="InterPro" id="IPR036591">
    <property type="entry name" value="YggU-like_sf"/>
</dbReference>
<dbReference type="RefSeq" id="XP_020438380.1">
    <property type="nucleotide sequence ID" value="XM_020571857.1"/>
</dbReference>
<evidence type="ECO:0000313" key="2">
    <source>
        <dbReference type="EMBL" id="EFA86275.1"/>
    </source>
</evidence>
<organism evidence="2 3">
    <name type="scientific">Heterostelium pallidum (strain ATCC 26659 / Pp 5 / PN500)</name>
    <name type="common">Cellular slime mold</name>
    <name type="synonym">Polysphondylium pallidum</name>
    <dbReference type="NCBI Taxonomy" id="670386"/>
    <lineage>
        <taxon>Eukaryota</taxon>
        <taxon>Amoebozoa</taxon>
        <taxon>Evosea</taxon>
        <taxon>Eumycetozoa</taxon>
        <taxon>Dictyostelia</taxon>
        <taxon>Acytosteliales</taxon>
        <taxon>Acytosteliaceae</taxon>
        <taxon>Heterostelium</taxon>
    </lineage>
</organism>
<reference evidence="2 3" key="1">
    <citation type="journal article" date="2011" name="Genome Res.">
        <title>Phylogeny-wide analysis of social amoeba genomes highlights ancient origins for complex intercellular communication.</title>
        <authorList>
            <person name="Heidel A.J."/>
            <person name="Lawal H.M."/>
            <person name="Felder M."/>
            <person name="Schilde C."/>
            <person name="Helps N.R."/>
            <person name="Tunggal B."/>
            <person name="Rivero F."/>
            <person name="John U."/>
            <person name="Schleicher M."/>
            <person name="Eichinger L."/>
            <person name="Platzer M."/>
            <person name="Noegel A.A."/>
            <person name="Schaap P."/>
            <person name="Gloeckner G."/>
        </authorList>
    </citation>
    <scope>NUCLEOTIDE SEQUENCE [LARGE SCALE GENOMIC DNA]</scope>
    <source>
        <strain evidence="3">ATCC 26659 / Pp 5 / PN500</strain>
    </source>
</reference>
<comment type="caution">
    <text evidence="2">The sequence shown here is derived from an EMBL/GenBank/DDBJ whole genome shotgun (WGS) entry which is preliminary data.</text>
</comment>
<accession>D3AXK6</accession>
<evidence type="ECO:0000313" key="3">
    <source>
        <dbReference type="Proteomes" id="UP000001396"/>
    </source>
</evidence>
<dbReference type="InterPro" id="IPR003746">
    <property type="entry name" value="DUF167"/>
</dbReference>
<dbReference type="PANTHER" id="PTHR13420:SF7">
    <property type="entry name" value="UPF0235 PROTEIN C15ORF40"/>
    <property type="match status" value="1"/>
</dbReference>
<dbReference type="NCBIfam" id="TIGR00251">
    <property type="entry name" value="DUF167 family protein"/>
    <property type="match status" value="1"/>
</dbReference>
<dbReference type="Gene3D" id="3.30.1200.10">
    <property type="entry name" value="YggU-like"/>
    <property type="match status" value="1"/>
</dbReference>
<dbReference type="GO" id="GO:0005737">
    <property type="term" value="C:cytoplasm"/>
    <property type="evidence" value="ECO:0007669"/>
    <property type="project" value="TreeGrafter"/>
</dbReference>
<protein>
    <submittedName>
        <fullName evidence="2">Uncharacterized protein</fullName>
    </submittedName>
</protein>
<keyword evidence="3" id="KW-1185">Reference proteome</keyword>
<dbReference type="EMBL" id="ADBJ01000003">
    <property type="protein sequence ID" value="EFA86275.1"/>
    <property type="molecule type" value="Genomic_DNA"/>
</dbReference>
<dbReference type="SMART" id="SM01152">
    <property type="entry name" value="DUF167"/>
    <property type="match status" value="1"/>
</dbReference>
<proteinExistence type="inferred from homology"/>
<gene>
    <name evidence="2" type="ORF">PPL_00837</name>
</gene>
<dbReference type="Proteomes" id="UP000001396">
    <property type="component" value="Unassembled WGS sequence"/>
</dbReference>
<dbReference type="AlphaFoldDB" id="D3AXK6"/>
<dbReference type="OMA" id="NKPTFLQ"/>
<dbReference type="SUPFAM" id="SSF69786">
    <property type="entry name" value="YggU-like"/>
    <property type="match status" value="1"/>
</dbReference>
<dbReference type="Pfam" id="PF02594">
    <property type="entry name" value="DUF167"/>
    <property type="match status" value="1"/>
</dbReference>
<dbReference type="InParanoid" id="D3AXK6"/>